<feature type="compositionally biased region" description="Basic and acidic residues" evidence="1">
    <location>
        <begin position="1"/>
        <end position="15"/>
    </location>
</feature>
<reference evidence="3" key="1">
    <citation type="submission" date="2024-07" db="EMBL/GenBank/DDBJ databases">
        <title>Two chromosome-level genome assemblies of Korean endemic species Abeliophyllum distichum and Forsythia ovata (Oleaceae).</title>
        <authorList>
            <person name="Jang H."/>
        </authorList>
    </citation>
    <scope>NUCLEOTIDE SEQUENCE [LARGE SCALE GENOMIC DNA]</scope>
</reference>
<accession>A0ABD1UNY1</accession>
<proteinExistence type="predicted"/>
<comment type="caution">
    <text evidence="2">The sequence shown here is derived from an EMBL/GenBank/DDBJ whole genome shotgun (WGS) entry which is preliminary data.</text>
</comment>
<evidence type="ECO:0000256" key="1">
    <source>
        <dbReference type="SAM" id="MobiDB-lite"/>
    </source>
</evidence>
<dbReference type="AlphaFoldDB" id="A0ABD1UNY1"/>
<gene>
    <name evidence="2" type="ORF">Adt_11681</name>
</gene>
<evidence type="ECO:0000313" key="3">
    <source>
        <dbReference type="Proteomes" id="UP001604336"/>
    </source>
</evidence>
<organism evidence="2 3">
    <name type="scientific">Abeliophyllum distichum</name>
    <dbReference type="NCBI Taxonomy" id="126358"/>
    <lineage>
        <taxon>Eukaryota</taxon>
        <taxon>Viridiplantae</taxon>
        <taxon>Streptophyta</taxon>
        <taxon>Embryophyta</taxon>
        <taxon>Tracheophyta</taxon>
        <taxon>Spermatophyta</taxon>
        <taxon>Magnoliopsida</taxon>
        <taxon>eudicotyledons</taxon>
        <taxon>Gunneridae</taxon>
        <taxon>Pentapetalae</taxon>
        <taxon>asterids</taxon>
        <taxon>lamiids</taxon>
        <taxon>Lamiales</taxon>
        <taxon>Oleaceae</taxon>
        <taxon>Forsythieae</taxon>
        <taxon>Abeliophyllum</taxon>
    </lineage>
</organism>
<evidence type="ECO:0000313" key="2">
    <source>
        <dbReference type="EMBL" id="KAL2526627.1"/>
    </source>
</evidence>
<keyword evidence="3" id="KW-1185">Reference proteome</keyword>
<dbReference type="Proteomes" id="UP001604336">
    <property type="component" value="Unassembled WGS sequence"/>
</dbReference>
<name>A0ABD1UNY1_9LAMI</name>
<feature type="region of interest" description="Disordered" evidence="1">
    <location>
        <begin position="1"/>
        <end position="27"/>
    </location>
</feature>
<protein>
    <submittedName>
        <fullName evidence="2">Uncharacterized protein</fullName>
    </submittedName>
</protein>
<dbReference type="EMBL" id="JBFOLK010000003">
    <property type="protein sequence ID" value="KAL2526627.1"/>
    <property type="molecule type" value="Genomic_DNA"/>
</dbReference>
<sequence>MRDAQKNSQIDEHHRGSSNVDGGDGYAGNSAGSNSCVHISHRSGELDPSILELLPASSSIIATSVYKYWTRPWKRAVEEVSSRVLLRLVEMNLVRGLVLTKEVFGTLEGFDGKLYKEEANSKKLSEELKAMSLEKAQLEPEKRFL</sequence>